<protein>
    <submittedName>
        <fullName evidence="1">Uncharacterized protein</fullName>
    </submittedName>
</protein>
<evidence type="ECO:0000313" key="1">
    <source>
        <dbReference type="EMBL" id="GIY20063.1"/>
    </source>
</evidence>
<accession>A0AAV4RCS1</accession>
<comment type="caution">
    <text evidence="1">The sequence shown here is derived from an EMBL/GenBank/DDBJ whole genome shotgun (WGS) entry which is preliminary data.</text>
</comment>
<name>A0AAV4RCS1_CAEEX</name>
<evidence type="ECO:0000313" key="2">
    <source>
        <dbReference type="Proteomes" id="UP001054945"/>
    </source>
</evidence>
<dbReference type="AlphaFoldDB" id="A0AAV4RCS1"/>
<dbReference type="EMBL" id="BPLR01007835">
    <property type="protein sequence ID" value="GIY20063.1"/>
    <property type="molecule type" value="Genomic_DNA"/>
</dbReference>
<organism evidence="1 2">
    <name type="scientific">Caerostris extrusa</name>
    <name type="common">Bark spider</name>
    <name type="synonym">Caerostris bankana</name>
    <dbReference type="NCBI Taxonomy" id="172846"/>
    <lineage>
        <taxon>Eukaryota</taxon>
        <taxon>Metazoa</taxon>
        <taxon>Ecdysozoa</taxon>
        <taxon>Arthropoda</taxon>
        <taxon>Chelicerata</taxon>
        <taxon>Arachnida</taxon>
        <taxon>Araneae</taxon>
        <taxon>Araneomorphae</taxon>
        <taxon>Entelegynae</taxon>
        <taxon>Araneoidea</taxon>
        <taxon>Araneidae</taxon>
        <taxon>Caerostris</taxon>
    </lineage>
</organism>
<keyword evidence="2" id="KW-1185">Reference proteome</keyword>
<reference evidence="1 2" key="1">
    <citation type="submission" date="2021-06" db="EMBL/GenBank/DDBJ databases">
        <title>Caerostris extrusa draft genome.</title>
        <authorList>
            <person name="Kono N."/>
            <person name="Arakawa K."/>
        </authorList>
    </citation>
    <scope>NUCLEOTIDE SEQUENCE [LARGE SCALE GENOMIC DNA]</scope>
</reference>
<sequence>MHDTGRFPTWKKKKEREIYPKGRRGSIAITLGAISKGSSSADAPVTLASLPSSAGRKCSGIARQVALVDVRGDWPKKGTVSGLLGKVLVARRMG</sequence>
<dbReference type="Proteomes" id="UP001054945">
    <property type="component" value="Unassembled WGS sequence"/>
</dbReference>
<proteinExistence type="predicted"/>
<gene>
    <name evidence="1" type="ORF">CEXT_18501</name>
</gene>